<dbReference type="PANTHER" id="PTHR31099">
    <property type="entry name" value="OS06G0165300 PROTEIN"/>
    <property type="match status" value="1"/>
</dbReference>
<feature type="region of interest" description="Disordered" evidence="1">
    <location>
        <begin position="570"/>
        <end position="631"/>
    </location>
</feature>
<feature type="domain" description="Transposase (putative) gypsy type" evidence="2">
    <location>
        <begin position="323"/>
        <end position="384"/>
    </location>
</feature>
<name>A0AAV0ZKA5_VICFA</name>
<dbReference type="InterPro" id="IPR007321">
    <property type="entry name" value="Transposase_28"/>
</dbReference>
<evidence type="ECO:0000256" key="1">
    <source>
        <dbReference type="SAM" id="MobiDB-lite"/>
    </source>
</evidence>
<evidence type="ECO:0000259" key="2">
    <source>
        <dbReference type="Pfam" id="PF04195"/>
    </source>
</evidence>
<organism evidence="3 4">
    <name type="scientific">Vicia faba</name>
    <name type="common">Broad bean</name>
    <name type="synonym">Faba vulgaris</name>
    <dbReference type="NCBI Taxonomy" id="3906"/>
    <lineage>
        <taxon>Eukaryota</taxon>
        <taxon>Viridiplantae</taxon>
        <taxon>Streptophyta</taxon>
        <taxon>Embryophyta</taxon>
        <taxon>Tracheophyta</taxon>
        <taxon>Spermatophyta</taxon>
        <taxon>Magnoliopsida</taxon>
        <taxon>eudicotyledons</taxon>
        <taxon>Gunneridae</taxon>
        <taxon>Pentapetalae</taxon>
        <taxon>rosids</taxon>
        <taxon>fabids</taxon>
        <taxon>Fabales</taxon>
        <taxon>Fabaceae</taxon>
        <taxon>Papilionoideae</taxon>
        <taxon>50 kb inversion clade</taxon>
        <taxon>NPAAA clade</taxon>
        <taxon>Hologalegina</taxon>
        <taxon>IRL clade</taxon>
        <taxon>Fabeae</taxon>
        <taxon>Vicia</taxon>
    </lineage>
</organism>
<accession>A0AAV0ZKA5</accession>
<dbReference type="Pfam" id="PF04195">
    <property type="entry name" value="Transposase_28"/>
    <property type="match status" value="1"/>
</dbReference>
<evidence type="ECO:0000313" key="4">
    <source>
        <dbReference type="Proteomes" id="UP001157006"/>
    </source>
</evidence>
<protein>
    <recommendedName>
        <fullName evidence="2">Transposase (putative) gypsy type domain-containing protein</fullName>
    </recommendedName>
</protein>
<sequence>MSSWRGGGRASNLREHVGNDCDPLVSVALSRSVWIGPYQCYWACRAQSRTGAPQVVVPWVRSHGLISGRSRFGVSRPGQRCRSSRASPCRARRQIFRGGCSGNPHRRASVEHTGYLSGTAPPPYDDRVIIALGAVRRGEKLRGCPSIAAIPVTYSFPPLQNSLLDYNAARGLHDPGRLIHDRARYVHSSGRGLEKVSSSYPDVGEATAMLLQTNSCGRAWSNVVTMADEPCSSGRPEREEQSADEAVSLIDTVDDPLLDWVGDEPRGITSIYSRHNRKPYAVLEAGHGQPDFQKNFVVMRPTSNARICSVYPKYSFPMYEIAFKDLGLQLPFSDFQTGVFAHLGLALSQLHSNSLAFIRAFKLTCHFLRIGATIPLFFRIFHLQRQSRGGKHSWVSLKQSRRLFKMYMDSVRGFKDKWYVVRPVTTSALESLYEEEAPISDDDGEVILDNDGYPVMARTAKFPVHWMFRHYEHGAGYYHTATGDMCSEDEKAYDTLCRFVDSFHPARWAMREGEDVLDEEGYPTFESRPIDTKALVECQSFRQAARLLGSMAGRRERLLKLSCDQKRGRRVVKAPQATRMGPPHSPGAPHVVRVDSSPRSGAASDEIPEVQEVEPHADLIQRKRNRVKSGPAVGEDASAVRSFGLPPCFKEEGFFERFPLSVVADEAETIKRMSKEDRRRHMAANMVGLVKMAEMAMVLSEEGEDPVHIEELEQEKAALTSSSRKLRTALERSEEMFREQASLLAAEREMMILEKENLGKLAEEGELLRTDRDRLETDIGCLTQQIEDLKVAMLPAEDEPEDIAALKSRSELVAHIRLLEADCVGAMEEGFDSAVGQLSLLNPSLVTEGTGYTHQIVDGAIVPPPDSPVVNNDGSGEA</sequence>
<evidence type="ECO:0000313" key="3">
    <source>
        <dbReference type="EMBL" id="CAI8596760.1"/>
    </source>
</evidence>
<dbReference type="PANTHER" id="PTHR31099:SF49">
    <property type="entry name" value="MYOSIN HEAVY CHAIN-LIKE PROTEIN"/>
    <property type="match status" value="1"/>
</dbReference>
<dbReference type="Proteomes" id="UP001157006">
    <property type="component" value="Chromosome 2"/>
</dbReference>
<proteinExistence type="predicted"/>
<gene>
    <name evidence="3" type="ORF">VFH_II050360</name>
</gene>
<dbReference type="AlphaFoldDB" id="A0AAV0ZKA5"/>
<keyword evidence="4" id="KW-1185">Reference proteome</keyword>
<reference evidence="3 4" key="1">
    <citation type="submission" date="2023-01" db="EMBL/GenBank/DDBJ databases">
        <authorList>
            <person name="Kreplak J."/>
        </authorList>
    </citation>
    <scope>NUCLEOTIDE SEQUENCE [LARGE SCALE GENOMIC DNA]</scope>
</reference>
<dbReference type="EMBL" id="OX451737">
    <property type="protein sequence ID" value="CAI8596760.1"/>
    <property type="molecule type" value="Genomic_DNA"/>
</dbReference>